<dbReference type="EMBL" id="JANJYI010000001">
    <property type="protein sequence ID" value="KAK2661744.1"/>
    <property type="molecule type" value="Genomic_DNA"/>
</dbReference>
<organism evidence="4 5">
    <name type="scientific">Dipteronia dyeriana</name>
    <dbReference type="NCBI Taxonomy" id="168575"/>
    <lineage>
        <taxon>Eukaryota</taxon>
        <taxon>Viridiplantae</taxon>
        <taxon>Streptophyta</taxon>
        <taxon>Embryophyta</taxon>
        <taxon>Tracheophyta</taxon>
        <taxon>Spermatophyta</taxon>
        <taxon>Magnoliopsida</taxon>
        <taxon>eudicotyledons</taxon>
        <taxon>Gunneridae</taxon>
        <taxon>Pentapetalae</taxon>
        <taxon>rosids</taxon>
        <taxon>malvids</taxon>
        <taxon>Sapindales</taxon>
        <taxon>Sapindaceae</taxon>
        <taxon>Hippocastanoideae</taxon>
        <taxon>Acereae</taxon>
        <taxon>Dipteronia</taxon>
    </lineage>
</organism>
<dbReference type="AlphaFoldDB" id="A0AAD9XLH3"/>
<keyword evidence="2" id="KW-0479">Metal-binding</keyword>
<dbReference type="InterPro" id="IPR027806">
    <property type="entry name" value="HARBI1_dom"/>
</dbReference>
<feature type="domain" description="DDE Tnp4" evidence="3">
    <location>
        <begin position="47"/>
        <end position="112"/>
    </location>
</feature>
<sequence>MLSTSEEIEVKEKEIEGEEVEDVYKHLDFRIALELLMVHIFHIDNRTRYFSGYGRALENEHELFNLRHSFLRNVIERIFGIFKSRFTIFKNASPFIYRTQSELVLACTGLHNFLYRKCRSDEFPIEPDNKSLSLRTNEDEFKPIFQTQEEQRDISNRWRASIAMNMWEDAMQNESNDNEAE</sequence>
<gene>
    <name evidence="4" type="ORF">Ddye_000318</name>
</gene>
<evidence type="ECO:0000259" key="3">
    <source>
        <dbReference type="Pfam" id="PF13359"/>
    </source>
</evidence>
<comment type="cofactor">
    <cofactor evidence="1">
        <name>a divalent metal cation</name>
        <dbReference type="ChEBI" id="CHEBI:60240"/>
    </cofactor>
</comment>
<evidence type="ECO:0000313" key="5">
    <source>
        <dbReference type="Proteomes" id="UP001280121"/>
    </source>
</evidence>
<protein>
    <recommendedName>
        <fullName evidence="3">DDE Tnp4 domain-containing protein</fullName>
    </recommendedName>
</protein>
<dbReference type="GO" id="GO:0046872">
    <property type="term" value="F:metal ion binding"/>
    <property type="evidence" value="ECO:0007669"/>
    <property type="project" value="UniProtKB-KW"/>
</dbReference>
<proteinExistence type="predicted"/>
<reference evidence="4" key="1">
    <citation type="journal article" date="2023" name="Plant J.">
        <title>Genome sequences and population genomics provide insights into the demographic history, inbreeding, and mutation load of two 'living fossil' tree species of Dipteronia.</title>
        <authorList>
            <person name="Feng Y."/>
            <person name="Comes H.P."/>
            <person name="Chen J."/>
            <person name="Zhu S."/>
            <person name="Lu R."/>
            <person name="Zhang X."/>
            <person name="Li P."/>
            <person name="Qiu J."/>
            <person name="Olsen K.M."/>
            <person name="Qiu Y."/>
        </authorList>
    </citation>
    <scope>NUCLEOTIDE SEQUENCE</scope>
    <source>
        <strain evidence="4">KIB01</strain>
    </source>
</reference>
<evidence type="ECO:0000256" key="1">
    <source>
        <dbReference type="ARBA" id="ARBA00001968"/>
    </source>
</evidence>
<keyword evidence="5" id="KW-1185">Reference proteome</keyword>
<accession>A0AAD9XLH3</accession>
<dbReference type="Pfam" id="PF13359">
    <property type="entry name" value="DDE_Tnp_4"/>
    <property type="match status" value="1"/>
</dbReference>
<dbReference type="Proteomes" id="UP001280121">
    <property type="component" value="Unassembled WGS sequence"/>
</dbReference>
<evidence type="ECO:0000313" key="4">
    <source>
        <dbReference type="EMBL" id="KAK2661744.1"/>
    </source>
</evidence>
<comment type="caution">
    <text evidence="4">The sequence shown here is derived from an EMBL/GenBank/DDBJ whole genome shotgun (WGS) entry which is preliminary data.</text>
</comment>
<evidence type="ECO:0000256" key="2">
    <source>
        <dbReference type="ARBA" id="ARBA00022723"/>
    </source>
</evidence>
<name>A0AAD9XLH3_9ROSI</name>